<dbReference type="Pfam" id="PF17851">
    <property type="entry name" value="GH43_C2"/>
    <property type="match status" value="1"/>
</dbReference>
<dbReference type="PATRIC" id="fig|1938.3.peg.1703"/>
<evidence type="ECO:0000256" key="4">
    <source>
        <dbReference type="PIRSR" id="PIRSR606710-1"/>
    </source>
</evidence>
<protein>
    <recommendedName>
        <fullName evidence="7">Beta-xylosidase C-terminal Concanavalin A-like domain-containing protein</fullName>
    </recommendedName>
</protein>
<reference evidence="8 9" key="1">
    <citation type="submission" date="2015-06" db="EMBL/GenBank/DDBJ databases">
        <authorList>
            <person name="Ju K.-S."/>
            <person name="Doroghazi J.R."/>
            <person name="Metcalf W.W."/>
        </authorList>
    </citation>
    <scope>NUCLEOTIDE SEQUENCE [LARGE SCALE GENOMIC DNA]</scope>
    <source>
        <strain evidence="8 9">NRRL 3414</strain>
    </source>
</reference>
<dbReference type="OrthoDB" id="9801455at2"/>
<dbReference type="AlphaFoldDB" id="A0A0J7ZMH0"/>
<evidence type="ECO:0000256" key="3">
    <source>
        <dbReference type="ARBA" id="ARBA00023295"/>
    </source>
</evidence>
<dbReference type="InterPro" id="IPR006710">
    <property type="entry name" value="Glyco_hydro_43"/>
</dbReference>
<dbReference type="Gene3D" id="2.115.10.20">
    <property type="entry name" value="Glycosyl hydrolase domain, family 43"/>
    <property type="match status" value="1"/>
</dbReference>
<dbReference type="InterPro" id="IPR051795">
    <property type="entry name" value="Glycosyl_Hydrlase_43"/>
</dbReference>
<keyword evidence="2 6" id="KW-0378">Hydrolase</keyword>
<dbReference type="InterPro" id="IPR013320">
    <property type="entry name" value="ConA-like_dom_sf"/>
</dbReference>
<proteinExistence type="inferred from homology"/>
<evidence type="ECO:0000256" key="5">
    <source>
        <dbReference type="PIRSR" id="PIRSR606710-2"/>
    </source>
</evidence>
<evidence type="ECO:0000256" key="6">
    <source>
        <dbReference type="RuleBase" id="RU361187"/>
    </source>
</evidence>
<comment type="similarity">
    <text evidence="1 6">Belongs to the glycosyl hydrolase 43 family.</text>
</comment>
<dbReference type="SUPFAM" id="SSF49899">
    <property type="entry name" value="Concanavalin A-like lectins/glucanases"/>
    <property type="match status" value="1"/>
</dbReference>
<comment type="caution">
    <text evidence="8">The sequence shown here is derived from an EMBL/GenBank/DDBJ whole genome shotgun (WGS) entry which is preliminary data.</text>
</comment>
<feature type="active site" description="Proton acceptor" evidence="4">
    <location>
        <position position="26"/>
    </location>
</feature>
<evidence type="ECO:0000259" key="7">
    <source>
        <dbReference type="Pfam" id="PF17851"/>
    </source>
</evidence>
<name>A0A0J7ZMH0_STRVR</name>
<feature type="site" description="Important for catalytic activity, responsible for pKa modulation of the active site Glu and correct orientation of both the proton donor and substrate" evidence="5">
    <location>
        <position position="135"/>
    </location>
</feature>
<dbReference type="PANTHER" id="PTHR42812">
    <property type="entry name" value="BETA-XYLOSIDASE"/>
    <property type="match status" value="1"/>
</dbReference>
<organism evidence="8 9">
    <name type="scientific">Streptomyces viridochromogenes</name>
    <dbReference type="NCBI Taxonomy" id="1938"/>
    <lineage>
        <taxon>Bacteria</taxon>
        <taxon>Bacillati</taxon>
        <taxon>Actinomycetota</taxon>
        <taxon>Actinomycetes</taxon>
        <taxon>Kitasatosporales</taxon>
        <taxon>Streptomycetaceae</taxon>
        <taxon>Streptomyces</taxon>
    </lineage>
</organism>
<dbReference type="PANTHER" id="PTHR42812:SF12">
    <property type="entry name" value="BETA-XYLOSIDASE-RELATED"/>
    <property type="match status" value="1"/>
</dbReference>
<feature type="domain" description="Beta-xylosidase C-terminal Concanavalin A-like" evidence="7">
    <location>
        <begin position="314"/>
        <end position="480"/>
    </location>
</feature>
<evidence type="ECO:0000313" key="9">
    <source>
        <dbReference type="Proteomes" id="UP000037432"/>
    </source>
</evidence>
<dbReference type="InterPro" id="IPR041542">
    <property type="entry name" value="GH43_C2"/>
</dbReference>
<gene>
    <name evidence="8" type="ORF">ACM01_06235</name>
</gene>
<evidence type="ECO:0000313" key="8">
    <source>
        <dbReference type="EMBL" id="KMS76298.1"/>
    </source>
</evidence>
<dbReference type="Proteomes" id="UP000037432">
    <property type="component" value="Unassembled WGS sequence"/>
</dbReference>
<dbReference type="GO" id="GO:0004553">
    <property type="term" value="F:hydrolase activity, hydrolyzing O-glycosyl compounds"/>
    <property type="evidence" value="ECO:0007669"/>
    <property type="project" value="InterPro"/>
</dbReference>
<dbReference type="CDD" id="cd18617">
    <property type="entry name" value="GH43_XynB-like"/>
    <property type="match status" value="1"/>
</dbReference>
<feature type="active site" description="Proton donor" evidence="4">
    <location>
        <position position="189"/>
    </location>
</feature>
<evidence type="ECO:0000256" key="2">
    <source>
        <dbReference type="ARBA" id="ARBA00022801"/>
    </source>
</evidence>
<dbReference type="GO" id="GO:0005975">
    <property type="term" value="P:carbohydrate metabolic process"/>
    <property type="evidence" value="ECO:0007669"/>
    <property type="project" value="InterPro"/>
</dbReference>
<dbReference type="Gene3D" id="2.60.120.200">
    <property type="match status" value="1"/>
</dbReference>
<sequence length="496" mass="54488">MSSILPEDGSSADAATTPILSGMYPDPSVCRVGGDFFLANSSFEYSPGIPIWHSRDLVSWRQIGNALTREDQFPAGRSPSSRGVYAPTLRHHEGRFWLITTNIDDARGGHQIYHASDPAGPWSAPVCLTELDGIDPDLVWDDEGTCLVTYCSWSETEIGIRQVAVDLERGVALEQPRWIWHGTGLAHSEGPHLYRRDGWWYLVIAEGGTDRGHVVSVARSRSPRGPFETAAHNPVLTHRSTAHAVQNVGHADLVERPDGTWAAVYLGTRPRGRSPRFHVNGRETFLADVSWVDDWPHFASASVRVPTGQRDFEDDFSAPQLHLRWVSPGERPDRFVRRAPDGMVVGHAPSENGEPSGLFTRVGGDHWEADFLVDPGEGAFTVALRLDGAHWYGLRVADGEVTAIARIGQIQTVLGSRPLPDAPVTLRIRSTEPTWSGPDDIELGIGDGSGADALVRLDGRYLSTEVAGGFTGRLVGVWTESREVLVRRVRFVEQRA</sequence>
<dbReference type="Pfam" id="PF04616">
    <property type="entry name" value="Glyco_hydro_43"/>
    <property type="match status" value="1"/>
</dbReference>
<accession>A0A0J7ZMH0</accession>
<keyword evidence="3 6" id="KW-0326">Glycosidase</keyword>
<dbReference type="SUPFAM" id="SSF75005">
    <property type="entry name" value="Arabinanase/levansucrase/invertase"/>
    <property type="match status" value="1"/>
</dbReference>
<dbReference type="InterPro" id="IPR023296">
    <property type="entry name" value="Glyco_hydro_beta-prop_sf"/>
</dbReference>
<dbReference type="EMBL" id="LFNT01000004">
    <property type="protein sequence ID" value="KMS76298.1"/>
    <property type="molecule type" value="Genomic_DNA"/>
</dbReference>
<dbReference type="RefSeq" id="WP_048580050.1">
    <property type="nucleotide sequence ID" value="NZ_LFNT01000004.1"/>
</dbReference>
<evidence type="ECO:0000256" key="1">
    <source>
        <dbReference type="ARBA" id="ARBA00009865"/>
    </source>
</evidence>